<keyword evidence="2" id="KW-0547">Nucleotide-binding</keyword>
<organism evidence="6 7">
    <name type="scientific">Streptosporangium fragile</name>
    <dbReference type="NCBI Taxonomy" id="46186"/>
    <lineage>
        <taxon>Bacteria</taxon>
        <taxon>Bacillati</taxon>
        <taxon>Actinomycetota</taxon>
        <taxon>Actinomycetes</taxon>
        <taxon>Streptosporangiales</taxon>
        <taxon>Streptosporangiaceae</taxon>
        <taxon>Streptosporangium</taxon>
    </lineage>
</organism>
<dbReference type="PANTHER" id="PTHR42734">
    <property type="entry name" value="METAL TRANSPORT SYSTEM ATP-BINDING PROTEIN TM_0124-RELATED"/>
    <property type="match status" value="1"/>
</dbReference>
<dbReference type="InterPro" id="IPR003593">
    <property type="entry name" value="AAA+_ATPase"/>
</dbReference>
<feature type="region of interest" description="Disordered" evidence="4">
    <location>
        <begin position="230"/>
        <end position="259"/>
    </location>
</feature>
<feature type="compositionally biased region" description="Basic and acidic residues" evidence="4">
    <location>
        <begin position="236"/>
        <end position="249"/>
    </location>
</feature>
<dbReference type="EMBL" id="BAAAVI010000006">
    <property type="protein sequence ID" value="GAA2855146.1"/>
    <property type="molecule type" value="Genomic_DNA"/>
</dbReference>
<dbReference type="PROSITE" id="PS00211">
    <property type="entry name" value="ABC_TRANSPORTER_1"/>
    <property type="match status" value="1"/>
</dbReference>
<evidence type="ECO:0000256" key="3">
    <source>
        <dbReference type="ARBA" id="ARBA00022840"/>
    </source>
</evidence>
<dbReference type="SMART" id="SM00382">
    <property type="entry name" value="AAA"/>
    <property type="match status" value="1"/>
</dbReference>
<dbReference type="InterPro" id="IPR017871">
    <property type="entry name" value="ABC_transporter-like_CS"/>
</dbReference>
<evidence type="ECO:0000313" key="7">
    <source>
        <dbReference type="Proteomes" id="UP001500831"/>
    </source>
</evidence>
<evidence type="ECO:0000259" key="5">
    <source>
        <dbReference type="PROSITE" id="PS50893"/>
    </source>
</evidence>
<feature type="domain" description="ABC transporter" evidence="5">
    <location>
        <begin position="2"/>
        <end position="242"/>
    </location>
</feature>
<dbReference type="InterPro" id="IPR003439">
    <property type="entry name" value="ABC_transporter-like_ATP-bd"/>
</dbReference>
<dbReference type="SUPFAM" id="SSF52540">
    <property type="entry name" value="P-loop containing nucleoside triphosphate hydrolases"/>
    <property type="match status" value="1"/>
</dbReference>
<evidence type="ECO:0000256" key="4">
    <source>
        <dbReference type="SAM" id="MobiDB-lite"/>
    </source>
</evidence>
<evidence type="ECO:0000256" key="1">
    <source>
        <dbReference type="ARBA" id="ARBA00022448"/>
    </source>
</evidence>
<evidence type="ECO:0000313" key="6">
    <source>
        <dbReference type="EMBL" id="GAA2855146.1"/>
    </source>
</evidence>
<dbReference type="GO" id="GO:0005524">
    <property type="term" value="F:ATP binding"/>
    <property type="evidence" value="ECO:0007669"/>
    <property type="project" value="UniProtKB-KW"/>
</dbReference>
<dbReference type="Proteomes" id="UP001500831">
    <property type="component" value="Unassembled WGS sequence"/>
</dbReference>
<keyword evidence="3 6" id="KW-0067">ATP-binding</keyword>
<keyword evidence="1" id="KW-0813">Transport</keyword>
<dbReference type="PROSITE" id="PS50893">
    <property type="entry name" value="ABC_TRANSPORTER_2"/>
    <property type="match status" value="1"/>
</dbReference>
<gene>
    <name evidence="6" type="ORF">GCM10010517_13250</name>
</gene>
<dbReference type="InterPro" id="IPR027417">
    <property type="entry name" value="P-loop_NTPase"/>
</dbReference>
<dbReference type="Pfam" id="PF00005">
    <property type="entry name" value="ABC_tran"/>
    <property type="match status" value="1"/>
</dbReference>
<reference evidence="7" key="1">
    <citation type="journal article" date="2019" name="Int. J. Syst. Evol. Microbiol.">
        <title>The Global Catalogue of Microorganisms (GCM) 10K type strain sequencing project: providing services to taxonomists for standard genome sequencing and annotation.</title>
        <authorList>
            <consortium name="The Broad Institute Genomics Platform"/>
            <consortium name="The Broad Institute Genome Sequencing Center for Infectious Disease"/>
            <person name="Wu L."/>
            <person name="Ma J."/>
        </authorList>
    </citation>
    <scope>NUCLEOTIDE SEQUENCE [LARGE SCALE GENOMIC DNA]</scope>
    <source>
        <strain evidence="7">JCM 6242</strain>
    </source>
</reference>
<name>A0ABP6I880_9ACTN</name>
<keyword evidence="7" id="KW-1185">Reference proteome</keyword>
<evidence type="ECO:0000256" key="2">
    <source>
        <dbReference type="ARBA" id="ARBA00022741"/>
    </source>
</evidence>
<protein>
    <submittedName>
        <fullName evidence="6">Metal ABC transporter ATP-binding protein</fullName>
    </submittedName>
</protein>
<proteinExistence type="predicted"/>
<comment type="caution">
    <text evidence="6">The sequence shown here is derived from an EMBL/GenBank/DDBJ whole genome shotgun (WGS) entry which is preliminary data.</text>
</comment>
<dbReference type="Gene3D" id="3.40.50.300">
    <property type="entry name" value="P-loop containing nucleotide triphosphate hydrolases"/>
    <property type="match status" value="1"/>
</dbReference>
<dbReference type="InterPro" id="IPR050153">
    <property type="entry name" value="Metal_Ion_Import_ABC"/>
</dbReference>
<sequence>MTSTQTVFTMSGGQVTLDRRPVLRGIDLTIEPGEAVAVLGANGSGKSTLIRALLGLVPLSGGSTLLYGATPARFREWWRIGYVPQRLSVGGGVPTTIREVVASGRIARQRRLRPTGAADRAATARALATVGLAHRASDPVQALSGGQQQRVLIARALAGEPDTYVMDEPTAGVDAASQQLLADTLTALVEQGKTVLLVAHELGPLESLITRAVVLRDGCVCHDGPPPQAVGAHALPGHDHVHPHAEEKPASPLDWRPAS</sequence>
<accession>A0ABP6I880</accession>